<dbReference type="CDD" id="cd00093">
    <property type="entry name" value="HTH_XRE"/>
    <property type="match status" value="1"/>
</dbReference>
<evidence type="ECO:0000259" key="4">
    <source>
        <dbReference type="PROSITE" id="PS50943"/>
    </source>
</evidence>
<dbReference type="Gene3D" id="2.60.120.10">
    <property type="entry name" value="Jelly Rolls"/>
    <property type="match status" value="1"/>
</dbReference>
<feature type="domain" description="HTH cro/C1-type" evidence="4">
    <location>
        <begin position="11"/>
        <end position="65"/>
    </location>
</feature>
<protein>
    <recommendedName>
        <fullName evidence="4">HTH cro/C1-type domain-containing protein</fullName>
    </recommendedName>
</protein>
<dbReference type="eggNOG" id="COG1396">
    <property type="taxonomic scope" value="Bacteria"/>
</dbReference>
<dbReference type="InterPro" id="IPR014710">
    <property type="entry name" value="RmlC-like_jellyroll"/>
</dbReference>
<dbReference type="Pfam" id="PF07883">
    <property type="entry name" value="Cupin_2"/>
    <property type="match status" value="1"/>
</dbReference>
<reference evidence="5 6" key="1">
    <citation type="submission" date="2011-08" db="EMBL/GenBank/DDBJ databases">
        <title>The Genome Sequence of Clostridium orbiscindens 1_3_50AFAA.</title>
        <authorList>
            <consortium name="The Broad Institute Genome Sequencing Platform"/>
            <person name="Earl A."/>
            <person name="Ward D."/>
            <person name="Feldgarden M."/>
            <person name="Gevers D."/>
            <person name="Daigneault M."/>
            <person name="Strauss J."/>
            <person name="Allen-Vercoe E."/>
            <person name="Young S.K."/>
            <person name="Zeng Q."/>
            <person name="Gargeya S."/>
            <person name="Fitzgerald M."/>
            <person name="Haas B."/>
            <person name="Abouelleil A."/>
            <person name="Alvarado L."/>
            <person name="Arachchi H.M."/>
            <person name="Berlin A."/>
            <person name="Brown A."/>
            <person name="Chapman S.B."/>
            <person name="Chen Z."/>
            <person name="Dunbar C."/>
            <person name="Freedman E."/>
            <person name="Gearin G."/>
            <person name="Gellesch M."/>
            <person name="Goldberg J."/>
            <person name="Griggs A."/>
            <person name="Gujja S."/>
            <person name="Heiman D."/>
            <person name="Howarth C."/>
            <person name="Larson L."/>
            <person name="Lui A."/>
            <person name="MacDonald P.J.P."/>
            <person name="Montmayeur A."/>
            <person name="Murphy C."/>
            <person name="Neiman D."/>
            <person name="Pearson M."/>
            <person name="Priest M."/>
            <person name="Roberts A."/>
            <person name="Saif S."/>
            <person name="Shea T."/>
            <person name="Shenoy N."/>
            <person name="Sisk P."/>
            <person name="Stolte C."/>
            <person name="Sykes S."/>
            <person name="Wortman J."/>
            <person name="Nusbaum C."/>
            <person name="Birren B."/>
        </authorList>
    </citation>
    <scope>NUCLEOTIDE SEQUENCE [LARGE SCALE GENOMIC DNA]</scope>
    <source>
        <strain evidence="5 6">1_3_50AFAA</strain>
    </source>
</reference>
<comment type="caution">
    <text evidence="5">The sequence shown here is derived from an EMBL/GenBank/DDBJ whole genome shotgun (WGS) entry which is preliminary data.</text>
</comment>
<dbReference type="PANTHER" id="PTHR46797:SF23">
    <property type="entry name" value="HTH-TYPE TRANSCRIPTIONAL REGULATOR SUTR"/>
    <property type="match status" value="1"/>
</dbReference>
<dbReference type="InterPro" id="IPR011051">
    <property type="entry name" value="RmlC_Cupin_sf"/>
</dbReference>
<keyword evidence="6" id="KW-1185">Reference proteome</keyword>
<dbReference type="Pfam" id="PF01381">
    <property type="entry name" value="HTH_3"/>
    <property type="match status" value="1"/>
</dbReference>
<dbReference type="AlphaFoldDB" id="A0A096BBG8"/>
<dbReference type="CDD" id="cd02209">
    <property type="entry name" value="cupin_XRE_C"/>
    <property type="match status" value="1"/>
</dbReference>
<proteinExistence type="predicted"/>
<evidence type="ECO:0000256" key="2">
    <source>
        <dbReference type="ARBA" id="ARBA00023125"/>
    </source>
</evidence>
<dbReference type="PROSITE" id="PS50943">
    <property type="entry name" value="HTH_CROC1"/>
    <property type="match status" value="1"/>
</dbReference>
<dbReference type="SUPFAM" id="SSF47413">
    <property type="entry name" value="lambda repressor-like DNA-binding domains"/>
    <property type="match status" value="1"/>
</dbReference>
<dbReference type="InterPro" id="IPR050807">
    <property type="entry name" value="TransReg_Diox_bact_type"/>
</dbReference>
<evidence type="ECO:0000313" key="6">
    <source>
        <dbReference type="Proteomes" id="UP000029585"/>
    </source>
</evidence>
<dbReference type="SMART" id="SM00530">
    <property type="entry name" value="HTH_XRE"/>
    <property type="match status" value="1"/>
</dbReference>
<dbReference type="GO" id="GO:0005829">
    <property type="term" value="C:cytosol"/>
    <property type="evidence" value="ECO:0007669"/>
    <property type="project" value="TreeGrafter"/>
</dbReference>
<dbReference type="InterPro" id="IPR001387">
    <property type="entry name" value="Cro/C1-type_HTH"/>
</dbReference>
<dbReference type="GO" id="GO:0003677">
    <property type="term" value="F:DNA binding"/>
    <property type="evidence" value="ECO:0007669"/>
    <property type="project" value="UniProtKB-KW"/>
</dbReference>
<dbReference type="Gene3D" id="1.10.260.40">
    <property type="entry name" value="lambda repressor-like DNA-binding domains"/>
    <property type="match status" value="1"/>
</dbReference>
<dbReference type="RefSeq" id="WP_021629695.1">
    <property type="nucleotide sequence ID" value="NZ_KN174162.1"/>
</dbReference>
<dbReference type="InterPro" id="IPR010982">
    <property type="entry name" value="Lambda_DNA-bd_dom_sf"/>
</dbReference>
<keyword evidence="3" id="KW-0804">Transcription</keyword>
<keyword evidence="2" id="KW-0238">DNA-binding</keyword>
<sequence>MNDFSSLGENLKAIRDKRGLNLNDVSELTGISKAMLSKIERGESVPTITTVWKIANGLKITLNALAGEVDSNYAVRDIAKTTPLIDDSGLFTLYNIFPFSPLDGVQVFYGVFKAGYHYNPPMFIHESSNKEYCIVFRGELDVVIGPKTYHLFEGCGIDFDAHEEHGYINCGTSETVVCFLLI</sequence>
<evidence type="ECO:0000256" key="1">
    <source>
        <dbReference type="ARBA" id="ARBA00023015"/>
    </source>
</evidence>
<evidence type="ECO:0000313" key="5">
    <source>
        <dbReference type="EMBL" id="KGF56376.1"/>
    </source>
</evidence>
<name>A0A096BBG8_FLAPL</name>
<keyword evidence="1" id="KW-0805">Transcription regulation</keyword>
<evidence type="ECO:0000256" key="3">
    <source>
        <dbReference type="ARBA" id="ARBA00023163"/>
    </source>
</evidence>
<dbReference type="EMBL" id="ADLO01000042">
    <property type="protein sequence ID" value="KGF56376.1"/>
    <property type="molecule type" value="Genomic_DNA"/>
</dbReference>
<dbReference type="Proteomes" id="UP000029585">
    <property type="component" value="Unassembled WGS sequence"/>
</dbReference>
<dbReference type="GO" id="GO:0003700">
    <property type="term" value="F:DNA-binding transcription factor activity"/>
    <property type="evidence" value="ECO:0007669"/>
    <property type="project" value="TreeGrafter"/>
</dbReference>
<organism evidence="5 6">
    <name type="scientific">Flavonifractor plautii 1_3_50AFAA</name>
    <dbReference type="NCBI Taxonomy" id="742738"/>
    <lineage>
        <taxon>Bacteria</taxon>
        <taxon>Bacillati</taxon>
        <taxon>Bacillota</taxon>
        <taxon>Clostridia</taxon>
        <taxon>Eubacteriales</taxon>
        <taxon>Oscillospiraceae</taxon>
        <taxon>Flavonifractor</taxon>
    </lineage>
</organism>
<dbReference type="InterPro" id="IPR013096">
    <property type="entry name" value="Cupin_2"/>
</dbReference>
<dbReference type="PANTHER" id="PTHR46797">
    <property type="entry name" value="HTH-TYPE TRANSCRIPTIONAL REGULATOR"/>
    <property type="match status" value="1"/>
</dbReference>
<dbReference type="HOGENOM" id="CLU_085376_5_0_9"/>
<gene>
    <name evidence="5" type="ORF">HMPREF9460_01070</name>
</gene>
<accession>A0A096BBG8</accession>
<dbReference type="SUPFAM" id="SSF51182">
    <property type="entry name" value="RmlC-like cupins"/>
    <property type="match status" value="1"/>
</dbReference>